<sequence>MVAPVTTVYSGNKDDFGKIKKKIVRGIVRHYKTKGSRHHPYSGILTDPTDLSKHEIKGLQDLIWGFPDGEEIEIVVTSKGESSFAHGFVWFLTEPNVYERVPEEEWRKTLPKEAEG</sequence>
<comment type="caution">
    <text evidence="1">The sequence shown here is derived from an EMBL/GenBank/DDBJ whole genome shotgun (WGS) entry which is preliminary data.</text>
</comment>
<proteinExistence type="predicted"/>
<organism evidence="1">
    <name type="scientific">marine sediment metagenome</name>
    <dbReference type="NCBI Taxonomy" id="412755"/>
    <lineage>
        <taxon>unclassified sequences</taxon>
        <taxon>metagenomes</taxon>
        <taxon>ecological metagenomes</taxon>
    </lineage>
</organism>
<reference evidence="1" key="1">
    <citation type="journal article" date="2015" name="Nature">
        <title>Complex archaea that bridge the gap between prokaryotes and eukaryotes.</title>
        <authorList>
            <person name="Spang A."/>
            <person name="Saw J.H."/>
            <person name="Jorgensen S.L."/>
            <person name="Zaremba-Niedzwiedzka K."/>
            <person name="Martijn J."/>
            <person name="Lind A.E."/>
            <person name="van Eijk R."/>
            <person name="Schleper C."/>
            <person name="Guy L."/>
            <person name="Ettema T.J."/>
        </authorList>
    </citation>
    <scope>NUCLEOTIDE SEQUENCE</scope>
</reference>
<gene>
    <name evidence="1" type="ORF">LCGC14_2622410</name>
</gene>
<dbReference type="EMBL" id="LAZR01044783">
    <property type="protein sequence ID" value="KKL03807.1"/>
    <property type="molecule type" value="Genomic_DNA"/>
</dbReference>
<name>A0A0F9AQB5_9ZZZZ</name>
<accession>A0A0F9AQB5</accession>
<protein>
    <submittedName>
        <fullName evidence="1">Uncharacterized protein</fullName>
    </submittedName>
</protein>
<evidence type="ECO:0000313" key="1">
    <source>
        <dbReference type="EMBL" id="KKL03807.1"/>
    </source>
</evidence>
<dbReference type="AlphaFoldDB" id="A0A0F9AQB5"/>